<protein>
    <submittedName>
        <fullName evidence="1">Uncharacterized protein</fullName>
    </submittedName>
</protein>
<reference evidence="2" key="1">
    <citation type="journal article" date="2019" name="Int. J. Syst. Evol. Microbiol.">
        <title>The Global Catalogue of Microorganisms (GCM) 10K type strain sequencing project: providing services to taxonomists for standard genome sequencing and annotation.</title>
        <authorList>
            <consortium name="The Broad Institute Genomics Platform"/>
            <consortium name="The Broad Institute Genome Sequencing Center for Infectious Disease"/>
            <person name="Wu L."/>
            <person name="Ma J."/>
        </authorList>
    </citation>
    <scope>NUCLEOTIDE SEQUENCE [LARGE SCALE GENOMIC DNA]</scope>
    <source>
        <strain evidence="2">JCM 4738</strain>
    </source>
</reference>
<sequence length="84" mass="8837">MAAVEGRVEGRTGVRRAAHVEAAPDNEFGVVAPDVHMCSRSPAYVPRTFGPTGPWSATLTGTDCPGGREVADCERTDTLIHTNG</sequence>
<name>A0ABQ3EWD7_9ACTN</name>
<gene>
    <name evidence="1" type="ORF">GCM10010347_17920</name>
</gene>
<evidence type="ECO:0000313" key="1">
    <source>
        <dbReference type="EMBL" id="GHB48485.1"/>
    </source>
</evidence>
<dbReference type="Proteomes" id="UP000642673">
    <property type="component" value="Unassembled WGS sequence"/>
</dbReference>
<dbReference type="EMBL" id="BMVP01000002">
    <property type="protein sequence ID" value="GHB48485.1"/>
    <property type="molecule type" value="Genomic_DNA"/>
</dbReference>
<proteinExistence type="predicted"/>
<comment type="caution">
    <text evidence="1">The sequence shown here is derived from an EMBL/GenBank/DDBJ whole genome shotgun (WGS) entry which is preliminary data.</text>
</comment>
<keyword evidence="2" id="KW-1185">Reference proteome</keyword>
<evidence type="ECO:0000313" key="2">
    <source>
        <dbReference type="Proteomes" id="UP000642673"/>
    </source>
</evidence>
<accession>A0ABQ3EWD7</accession>
<organism evidence="1 2">
    <name type="scientific">Streptomyces cirratus</name>
    <dbReference type="NCBI Taxonomy" id="68187"/>
    <lineage>
        <taxon>Bacteria</taxon>
        <taxon>Bacillati</taxon>
        <taxon>Actinomycetota</taxon>
        <taxon>Actinomycetes</taxon>
        <taxon>Kitasatosporales</taxon>
        <taxon>Streptomycetaceae</taxon>
        <taxon>Streptomyces</taxon>
    </lineage>
</organism>